<dbReference type="AlphaFoldDB" id="A0A160TE90"/>
<evidence type="ECO:0000313" key="1">
    <source>
        <dbReference type="EMBL" id="CUS42068.1"/>
    </source>
</evidence>
<organism evidence="1">
    <name type="scientific">hydrothermal vent metagenome</name>
    <dbReference type="NCBI Taxonomy" id="652676"/>
    <lineage>
        <taxon>unclassified sequences</taxon>
        <taxon>metagenomes</taxon>
        <taxon>ecological metagenomes</taxon>
    </lineage>
</organism>
<protein>
    <submittedName>
        <fullName evidence="1">Uncharacterized protein</fullName>
    </submittedName>
</protein>
<name>A0A160TE90_9ZZZZ</name>
<accession>A0A160TE90</accession>
<proteinExistence type="predicted"/>
<gene>
    <name evidence="1" type="ORF">MGWOODY_Tha1350</name>
</gene>
<dbReference type="EMBL" id="CZQC01000061">
    <property type="protein sequence ID" value="CUS42068.1"/>
    <property type="molecule type" value="Genomic_DNA"/>
</dbReference>
<reference evidence="1" key="1">
    <citation type="submission" date="2015-10" db="EMBL/GenBank/DDBJ databases">
        <authorList>
            <person name="Gilbert D.G."/>
        </authorList>
    </citation>
    <scope>NUCLEOTIDE SEQUENCE</scope>
</reference>
<sequence>MNGSTTNTPLVAIITQRDSSNICRPVYMAEKQYEQWKFIKHNHNGNYYLTNLMRALYDLAACPGGRTHTATQQKVFGPFIMQYSLAQADRIELIALKVDQSLVSSEQQSSGLYRAAWSPIGNEWATQDGHKKNMDLTHQWKGAHTAAIPGKFKRKEDAGEIIGDHITKAYRAAFSASEVQAQGNHFSLFWMNNEFKDRAHVESIVSFIQQAKLNNASVRWLIHGEAAGVFVDAVKYLNTQPQAGALKDTANNLAKQSVFFSNPRGKDCREQQLEALCEKVGLNYVGTKINDFDILFNGDARDKFSDKAITAGSIMGLSGVTGYVGYTALSNGFNAVMAGSSIATTMVAGTSAYFLAKDKATTFGGYARNLPKVVSSAFGKGNQQWH</sequence>